<evidence type="ECO:0000313" key="3">
    <source>
        <dbReference type="Proteomes" id="UP000000447"/>
    </source>
</evidence>
<gene>
    <name evidence="2" type="ordered locus">trd_0898</name>
</gene>
<dbReference type="KEGG" id="tro:trd_0898"/>
<evidence type="ECO:0000313" key="2">
    <source>
        <dbReference type="EMBL" id="ACM05236.1"/>
    </source>
</evidence>
<dbReference type="HOGENOM" id="CLU_2511619_0_0_0"/>
<protein>
    <submittedName>
        <fullName evidence="2">Uncharacterized protein</fullName>
    </submittedName>
</protein>
<accession>B9KZH7</accession>
<dbReference type="EMBL" id="CP001275">
    <property type="protein sequence ID" value="ACM05236.1"/>
    <property type="molecule type" value="Genomic_DNA"/>
</dbReference>
<feature type="region of interest" description="Disordered" evidence="1">
    <location>
        <begin position="54"/>
        <end position="85"/>
    </location>
</feature>
<dbReference type="Proteomes" id="UP000000447">
    <property type="component" value="Chromosome"/>
</dbReference>
<proteinExistence type="predicted"/>
<evidence type="ECO:0000256" key="1">
    <source>
        <dbReference type="SAM" id="MobiDB-lite"/>
    </source>
</evidence>
<organism evidence="2 3">
    <name type="scientific">Thermomicrobium roseum (strain ATCC 27502 / DSM 5159 / P-2)</name>
    <dbReference type="NCBI Taxonomy" id="309801"/>
    <lineage>
        <taxon>Bacteria</taxon>
        <taxon>Pseudomonadati</taxon>
        <taxon>Thermomicrobiota</taxon>
        <taxon>Thermomicrobia</taxon>
        <taxon>Thermomicrobiales</taxon>
        <taxon>Thermomicrobiaceae</taxon>
        <taxon>Thermomicrobium</taxon>
    </lineage>
</organism>
<dbReference type="STRING" id="309801.trd_0898"/>
<reference evidence="2 3" key="1">
    <citation type="journal article" date="2009" name="PLoS ONE">
        <title>Complete genome sequence of the aerobic CO-oxidizing thermophile Thermomicrobium roseum.</title>
        <authorList>
            <person name="Wu D."/>
            <person name="Raymond J."/>
            <person name="Wu M."/>
            <person name="Chatterji S."/>
            <person name="Ren Q."/>
            <person name="Graham J.E."/>
            <person name="Bryant D.A."/>
            <person name="Robb F."/>
            <person name="Colman A."/>
            <person name="Tallon L.J."/>
            <person name="Badger J.H."/>
            <person name="Madupu R."/>
            <person name="Ward N.L."/>
            <person name="Eisen J.A."/>
        </authorList>
    </citation>
    <scope>NUCLEOTIDE SEQUENCE [LARGE SCALE GENOMIC DNA]</scope>
    <source>
        <strain evidence="3">ATCC 27502 / DSM 5159 / P-2</strain>
    </source>
</reference>
<sequence>MPDIAPVDTVGRWSSAGAEAAYFLPPKPERPTLRADTTTTRMKLVTIFRLSDSESPKVPDQYGTPLEAPFQHGRRQRLTVSTAPF</sequence>
<keyword evidence="3" id="KW-1185">Reference proteome</keyword>
<name>B9KZH7_THERP</name>
<dbReference type="AlphaFoldDB" id="B9KZH7"/>